<dbReference type="OrthoDB" id="416496at2759"/>
<reference evidence="3 4" key="1">
    <citation type="submission" date="2016-03" db="EMBL/GenBank/DDBJ databases">
        <title>EvidentialGene: Evidence-directed Construction of Genes on Genomes.</title>
        <authorList>
            <person name="Gilbert D.G."/>
            <person name="Choi J.-H."/>
            <person name="Mockaitis K."/>
            <person name="Colbourne J."/>
            <person name="Pfrender M."/>
        </authorList>
    </citation>
    <scope>NUCLEOTIDE SEQUENCE [LARGE SCALE GENOMIC DNA]</scope>
    <source>
        <strain evidence="3 4">Xinb3</strain>
        <tissue evidence="3">Complete organism</tissue>
    </source>
</reference>
<evidence type="ECO:0000313" key="4">
    <source>
        <dbReference type="Proteomes" id="UP000076858"/>
    </source>
</evidence>
<dbReference type="AlphaFoldDB" id="A0A162T4T9"/>
<dbReference type="EMBL" id="LRGB01000007">
    <property type="protein sequence ID" value="KZS21908.1"/>
    <property type="molecule type" value="Genomic_DNA"/>
</dbReference>
<accession>A0A162T4T9</accession>
<dbReference type="InterPro" id="IPR029063">
    <property type="entry name" value="SAM-dependent_MTases_sf"/>
</dbReference>
<feature type="domain" description="Methyltransferase type 11" evidence="2">
    <location>
        <begin position="86"/>
        <end position="181"/>
    </location>
</feature>
<dbReference type="Pfam" id="PF08241">
    <property type="entry name" value="Methyltransf_11"/>
    <property type="match status" value="1"/>
</dbReference>
<keyword evidence="3" id="KW-0808">Transferase</keyword>
<evidence type="ECO:0000256" key="1">
    <source>
        <dbReference type="SAM" id="Phobius"/>
    </source>
</evidence>
<dbReference type="GO" id="GO:0032259">
    <property type="term" value="P:methylation"/>
    <property type="evidence" value="ECO:0007669"/>
    <property type="project" value="UniProtKB-KW"/>
</dbReference>
<keyword evidence="1" id="KW-1133">Transmembrane helix</keyword>
<dbReference type="Proteomes" id="UP000076858">
    <property type="component" value="Unassembled WGS sequence"/>
</dbReference>
<dbReference type="InterPro" id="IPR052356">
    <property type="entry name" value="Thiol_S-MT"/>
</dbReference>
<dbReference type="Gene3D" id="3.40.50.150">
    <property type="entry name" value="Vaccinia Virus protein VP39"/>
    <property type="match status" value="1"/>
</dbReference>
<feature type="transmembrane region" description="Helical" evidence="1">
    <location>
        <begin position="6"/>
        <end position="29"/>
    </location>
</feature>
<dbReference type="GO" id="GO:0008757">
    <property type="term" value="F:S-adenosylmethionine-dependent methyltransferase activity"/>
    <property type="evidence" value="ECO:0007669"/>
    <property type="project" value="InterPro"/>
</dbReference>
<dbReference type="STRING" id="35525.A0A162T4T9"/>
<evidence type="ECO:0000259" key="2">
    <source>
        <dbReference type="Pfam" id="PF08241"/>
    </source>
</evidence>
<keyword evidence="4" id="KW-1185">Reference proteome</keyword>
<sequence length="265" mass="30765">MATSDVMFQGVFYYCLVPILIQFFIFTLLNKYGTSMKERLISVFWNHAMIKYHAALRDMKKVHFNSMKYHKSADLYLRNKGLLRILEIGAGSGANFEFFPPNSKLIVVEPNAFFEPLFYERQKKSLIKVDKFLLTCAEDMKEVEDNSMDVVVSTLVLCSVRDLKQTLKEVHRVLAKGGKFYYWEHVHDAPGTWLHFVQNLLTYTVWDLIFGCHLNRNIDDVVAEDVNLFSHVDQKRFDIPLSKDGWSAWKLVRVHVMGVATKGLI</sequence>
<name>A0A162T4T9_9CRUS</name>
<dbReference type="SUPFAM" id="SSF53335">
    <property type="entry name" value="S-adenosyl-L-methionine-dependent methyltransferases"/>
    <property type="match status" value="1"/>
</dbReference>
<protein>
    <submittedName>
        <fullName evidence="3">Methyltransferase 7B-like protein</fullName>
    </submittedName>
</protein>
<proteinExistence type="predicted"/>
<dbReference type="PANTHER" id="PTHR45036">
    <property type="entry name" value="METHYLTRANSFERASE LIKE 7B"/>
    <property type="match status" value="1"/>
</dbReference>
<dbReference type="InterPro" id="IPR013216">
    <property type="entry name" value="Methyltransf_11"/>
</dbReference>
<dbReference type="PANTHER" id="PTHR45036:SF1">
    <property type="entry name" value="METHYLTRANSFERASE LIKE 7A"/>
    <property type="match status" value="1"/>
</dbReference>
<dbReference type="CDD" id="cd02440">
    <property type="entry name" value="AdoMet_MTases"/>
    <property type="match status" value="1"/>
</dbReference>
<keyword evidence="1" id="KW-0472">Membrane</keyword>
<comment type="caution">
    <text evidence="3">The sequence shown here is derived from an EMBL/GenBank/DDBJ whole genome shotgun (WGS) entry which is preliminary data.</text>
</comment>
<evidence type="ECO:0000313" key="3">
    <source>
        <dbReference type="EMBL" id="KZS21908.1"/>
    </source>
</evidence>
<organism evidence="3 4">
    <name type="scientific">Daphnia magna</name>
    <dbReference type="NCBI Taxonomy" id="35525"/>
    <lineage>
        <taxon>Eukaryota</taxon>
        <taxon>Metazoa</taxon>
        <taxon>Ecdysozoa</taxon>
        <taxon>Arthropoda</taxon>
        <taxon>Crustacea</taxon>
        <taxon>Branchiopoda</taxon>
        <taxon>Diplostraca</taxon>
        <taxon>Cladocera</taxon>
        <taxon>Anomopoda</taxon>
        <taxon>Daphniidae</taxon>
        <taxon>Daphnia</taxon>
    </lineage>
</organism>
<keyword evidence="3" id="KW-0489">Methyltransferase</keyword>
<keyword evidence="1" id="KW-0812">Transmembrane</keyword>
<gene>
    <name evidence="3" type="ORF">APZ42_011047</name>
</gene>